<feature type="compositionally biased region" description="Basic and acidic residues" evidence="1">
    <location>
        <begin position="108"/>
        <end position="119"/>
    </location>
</feature>
<organism evidence="3 4">
    <name type="scientific">Sinocyclocheilus anshuiensis</name>
    <dbReference type="NCBI Taxonomy" id="1608454"/>
    <lineage>
        <taxon>Eukaryota</taxon>
        <taxon>Metazoa</taxon>
        <taxon>Chordata</taxon>
        <taxon>Craniata</taxon>
        <taxon>Vertebrata</taxon>
        <taxon>Euteleostomi</taxon>
        <taxon>Actinopterygii</taxon>
        <taxon>Neopterygii</taxon>
        <taxon>Teleostei</taxon>
        <taxon>Ostariophysi</taxon>
        <taxon>Cypriniformes</taxon>
        <taxon>Cyprinidae</taxon>
        <taxon>Cyprininae</taxon>
        <taxon>Sinocyclocheilus</taxon>
    </lineage>
</organism>
<feature type="region of interest" description="Disordered" evidence="1">
    <location>
        <begin position="56"/>
        <end position="131"/>
    </location>
</feature>
<dbReference type="Pfam" id="PF04360">
    <property type="entry name" value="Serglycin"/>
    <property type="match status" value="1"/>
</dbReference>
<feature type="chain" id="PRO_5025433871" evidence="2">
    <location>
        <begin position="24"/>
        <end position="156"/>
    </location>
</feature>
<reference evidence="3" key="1">
    <citation type="submission" date="2025-08" db="UniProtKB">
        <authorList>
            <consortium name="Ensembl"/>
        </authorList>
    </citation>
    <scope>IDENTIFICATION</scope>
</reference>
<sequence length="156" mass="17230">MRIYHRITLALAIICLFGDSGLGAPYKGRYMWVKCNPDHKNANCVTQMGPLVPLSGQSSRLPPSAAKHIFPVSTEEATPETEEQSGEGSGNSDTFAPFISMDQQLMRDGPEQELNKNEEEGSTVESSGDIDYSEYVSTQKIDWLSKQDLNEEDIIA</sequence>
<feature type="signal peptide" evidence="2">
    <location>
        <begin position="1"/>
        <end position="23"/>
    </location>
</feature>
<dbReference type="Proteomes" id="UP000472260">
    <property type="component" value="Unassembled WGS sequence"/>
</dbReference>
<dbReference type="RefSeq" id="XP_016326622.1">
    <property type="nucleotide sequence ID" value="XM_016471136.1"/>
</dbReference>
<evidence type="ECO:0000256" key="1">
    <source>
        <dbReference type="SAM" id="MobiDB-lite"/>
    </source>
</evidence>
<dbReference type="Ensembl" id="ENSSANT00000014674.1">
    <property type="protein sequence ID" value="ENSSANP00000013753.1"/>
    <property type="gene ID" value="ENSSANG00000007314.1"/>
</dbReference>
<gene>
    <name evidence="3" type="primary">LOC107676564</name>
</gene>
<dbReference type="OrthoDB" id="9884289at2759"/>
<dbReference type="AlphaFoldDB" id="A0A671L6V5"/>
<dbReference type="GeneID" id="107676564"/>
<dbReference type="InterPro" id="IPR007455">
    <property type="entry name" value="Serglycin"/>
</dbReference>
<keyword evidence="4" id="KW-1185">Reference proteome</keyword>
<proteinExistence type="predicted"/>
<protein>
    <submittedName>
        <fullName evidence="3">Serglycin-like</fullName>
    </submittedName>
</protein>
<evidence type="ECO:0000313" key="4">
    <source>
        <dbReference type="Proteomes" id="UP000472260"/>
    </source>
</evidence>
<dbReference type="KEGG" id="sanh:107676564"/>
<name>A0A671L6V5_9TELE</name>
<accession>A0A671L6V5</accession>
<evidence type="ECO:0000256" key="2">
    <source>
        <dbReference type="SAM" id="SignalP"/>
    </source>
</evidence>
<keyword evidence="2" id="KW-0732">Signal</keyword>
<evidence type="ECO:0000313" key="3">
    <source>
        <dbReference type="Ensembl" id="ENSSANP00000013753.1"/>
    </source>
</evidence>
<reference evidence="3" key="2">
    <citation type="submission" date="2025-09" db="UniProtKB">
        <authorList>
            <consortium name="Ensembl"/>
        </authorList>
    </citation>
    <scope>IDENTIFICATION</scope>
</reference>